<reference evidence="4" key="1">
    <citation type="submission" date="2022-01" db="EMBL/GenBank/DDBJ databases">
        <title>Novel bile acid biosynthetic pathways are enriched in the microbiome of centenarians.</title>
        <authorList>
            <person name="Sato Y."/>
            <person name="Atarashi K."/>
            <person name="Plichta R.D."/>
            <person name="Arai Y."/>
            <person name="Sasajima S."/>
            <person name="Kearney M.S."/>
            <person name="Suda W."/>
            <person name="Takeshita K."/>
            <person name="Sasaki T."/>
            <person name="Okamoto S."/>
            <person name="Skelly N.A."/>
            <person name="Okamura Y."/>
            <person name="Vlamakis H."/>
            <person name="Li Y."/>
            <person name="Tanoue T."/>
            <person name="Takei H."/>
            <person name="Nittono H."/>
            <person name="Narushima S."/>
            <person name="Irie J."/>
            <person name="Itoh H."/>
            <person name="Moriya K."/>
            <person name="Sugiura Y."/>
            <person name="Suematsu M."/>
            <person name="Moritoki N."/>
            <person name="Shibata S."/>
            <person name="Littman R.D."/>
            <person name="Fischbach A.M."/>
            <person name="Uwamino Y."/>
            <person name="Inoue T."/>
            <person name="Honda A."/>
            <person name="Hattori M."/>
            <person name="Murai T."/>
            <person name="Xavier J.R."/>
            <person name="Hirose N."/>
            <person name="Honda K."/>
        </authorList>
    </citation>
    <scope>NUCLEOTIDE SEQUENCE</scope>
    <source>
        <strain evidence="4">CE91-St7</strain>
    </source>
</reference>
<evidence type="ECO:0000256" key="2">
    <source>
        <dbReference type="SAM" id="SignalP"/>
    </source>
</evidence>
<dbReference type="Proteomes" id="UP001055104">
    <property type="component" value="Unassembled WGS sequence"/>
</dbReference>
<evidence type="ECO:0000313" key="4">
    <source>
        <dbReference type="EMBL" id="GKH82142.1"/>
    </source>
</evidence>
<dbReference type="SUPFAM" id="SSF53649">
    <property type="entry name" value="Alkaline phosphatase-like"/>
    <property type="match status" value="1"/>
</dbReference>
<dbReference type="RefSeq" id="WP_118391546.1">
    <property type="nucleotide sequence ID" value="NZ_BQOA01000001.1"/>
</dbReference>
<dbReference type="GO" id="GO:0004065">
    <property type="term" value="F:arylsulfatase activity"/>
    <property type="evidence" value="ECO:0007669"/>
    <property type="project" value="TreeGrafter"/>
</dbReference>
<evidence type="ECO:0000259" key="3">
    <source>
        <dbReference type="Pfam" id="PF00884"/>
    </source>
</evidence>
<dbReference type="EMBL" id="BQOB01000001">
    <property type="protein sequence ID" value="GKH82142.1"/>
    <property type="molecule type" value="Genomic_DNA"/>
</dbReference>
<protein>
    <submittedName>
        <fullName evidence="4">Acetylglucosamine-6-sulfatase</fullName>
    </submittedName>
</protein>
<organism evidence="4 5">
    <name type="scientific">Phocaeicola dorei</name>
    <dbReference type="NCBI Taxonomy" id="357276"/>
    <lineage>
        <taxon>Bacteria</taxon>
        <taxon>Pseudomonadati</taxon>
        <taxon>Bacteroidota</taxon>
        <taxon>Bacteroidia</taxon>
        <taxon>Bacteroidales</taxon>
        <taxon>Bacteroidaceae</taxon>
        <taxon>Phocaeicola</taxon>
    </lineage>
</organism>
<dbReference type="InterPro" id="IPR051849">
    <property type="entry name" value="GAG-degrading_sulfatase"/>
</dbReference>
<feature type="signal peptide" evidence="2">
    <location>
        <begin position="1"/>
        <end position="24"/>
    </location>
</feature>
<feature type="chain" id="PRO_5041369219" evidence="2">
    <location>
        <begin position="25"/>
        <end position="475"/>
    </location>
</feature>
<dbReference type="InterPro" id="IPR000917">
    <property type="entry name" value="Sulfatase_N"/>
</dbReference>
<proteinExistence type="predicted"/>
<dbReference type="Pfam" id="PF00884">
    <property type="entry name" value="Sulfatase"/>
    <property type="match status" value="1"/>
</dbReference>
<dbReference type="AlphaFoldDB" id="A0AA37KL50"/>
<accession>A0AA37KL50</accession>
<comment type="caution">
    <text evidence="4">The sequence shown here is derived from an EMBL/GenBank/DDBJ whole genome shotgun (WGS) entry which is preliminary data.</text>
</comment>
<dbReference type="PANTHER" id="PTHR46615:SF1">
    <property type="entry name" value="ARYLSULFATASE K"/>
    <property type="match status" value="1"/>
</dbReference>
<comment type="PTM">
    <text evidence="1">The conversion to 3-oxoalanine (also known as C-formylglycine, FGly), of a serine or cysteine residue in prokaryotes and of a cysteine residue in eukaryotes, is critical for catalytic activity.</text>
</comment>
<gene>
    <name evidence="4" type="ORF">CE91St7_30260</name>
</gene>
<dbReference type="PANTHER" id="PTHR46615">
    <property type="entry name" value="ARYLSULFATASE K"/>
    <property type="match status" value="1"/>
</dbReference>
<keyword evidence="2" id="KW-0732">Signal</keyword>
<feature type="modified residue" description="3-oxoalanine (Ser)" evidence="1">
    <location>
        <position position="86"/>
    </location>
</feature>
<evidence type="ECO:0000313" key="5">
    <source>
        <dbReference type="Proteomes" id="UP001055104"/>
    </source>
</evidence>
<dbReference type="GO" id="GO:0015024">
    <property type="term" value="F:glucuronate-2-sulfatase activity"/>
    <property type="evidence" value="ECO:0007669"/>
    <property type="project" value="TreeGrafter"/>
</dbReference>
<evidence type="ECO:0000256" key="1">
    <source>
        <dbReference type="PIRSR" id="PIRSR600917-52"/>
    </source>
</evidence>
<dbReference type="InterPro" id="IPR017850">
    <property type="entry name" value="Alkaline_phosphatase_core_sf"/>
</dbReference>
<feature type="domain" description="Sulfatase N-terminal" evidence="3">
    <location>
        <begin position="38"/>
        <end position="372"/>
    </location>
</feature>
<name>A0AA37KL50_9BACT</name>
<sequence length="475" mass="53747">MKTNLLFSCWTLPFVCAPVFTVSAHDGAKQHEANGQKPNILLIVTDQQSFNMVSCAGNRYIHTPNLDRIAQNGYMFNNTYCANPVSMPSRFALITGQFSSKVGIKGNTTKVNREKVLETVHQYSIGNVFRANGYNTYYSGKTHLYAAKSSLDDYGFELHGQDPYEGAAAFAESFFANPDYTSGKPFFLYLSFMNPHDICYGAGEDPRFKTKELSARNRAATEKYLKMKKEMPREEFLSQVPPQPSNMNIIPEYNAKLSTRGSGFRDWNEEQWMTYRWMYRKLTEDVDSLIGRVLNALDKADLTDNTIVVFTSDHGDMQQAHGFVFKSRLLEECQKVPFIFMGKGIRKGVKDDQTLVCNGSDLAPTLYDLAGIEAPDGLPGLSLKSCLTGHGTRPDRKYLILESSPGMQMHDGKYKYSVLMDMGCTETLFDISTDPGEQYNIVREPQYQDIRKRMRAVLEKEARLRGRVINVGKEK</sequence>
<dbReference type="Gene3D" id="3.40.720.10">
    <property type="entry name" value="Alkaline Phosphatase, subunit A"/>
    <property type="match status" value="1"/>
</dbReference>